<dbReference type="RefSeq" id="WP_135813554.1">
    <property type="nucleotide sequence ID" value="NZ_RQEV01000011.1"/>
</dbReference>
<feature type="domain" description="HMA" evidence="2">
    <location>
        <begin position="1"/>
        <end position="63"/>
    </location>
</feature>
<dbReference type="GO" id="GO:0046872">
    <property type="term" value="F:metal ion binding"/>
    <property type="evidence" value="ECO:0007669"/>
    <property type="project" value="UniProtKB-KW"/>
</dbReference>
<organism evidence="3 4">
    <name type="scientific">Leptospira fluminis</name>
    <dbReference type="NCBI Taxonomy" id="2484979"/>
    <lineage>
        <taxon>Bacteria</taxon>
        <taxon>Pseudomonadati</taxon>
        <taxon>Spirochaetota</taxon>
        <taxon>Spirochaetia</taxon>
        <taxon>Leptospirales</taxon>
        <taxon>Leptospiraceae</taxon>
        <taxon>Leptospira</taxon>
    </lineage>
</organism>
<dbReference type="SUPFAM" id="SSF55008">
    <property type="entry name" value="HMA, heavy metal-associated domain"/>
    <property type="match status" value="1"/>
</dbReference>
<gene>
    <name evidence="3" type="ORF">EHO61_10495</name>
</gene>
<dbReference type="PROSITE" id="PS01047">
    <property type="entry name" value="HMA_1"/>
    <property type="match status" value="1"/>
</dbReference>
<evidence type="ECO:0000256" key="1">
    <source>
        <dbReference type="ARBA" id="ARBA00022723"/>
    </source>
</evidence>
<dbReference type="Gene3D" id="3.30.70.100">
    <property type="match status" value="1"/>
</dbReference>
<comment type="caution">
    <text evidence="3">The sequence shown here is derived from an EMBL/GenBank/DDBJ whole genome shotgun (WGS) entry which is preliminary data.</text>
</comment>
<dbReference type="InterPro" id="IPR017969">
    <property type="entry name" value="Heavy-metal-associated_CS"/>
</dbReference>
<dbReference type="InterPro" id="IPR036163">
    <property type="entry name" value="HMA_dom_sf"/>
</dbReference>
<dbReference type="Proteomes" id="UP000297855">
    <property type="component" value="Unassembled WGS sequence"/>
</dbReference>
<keyword evidence="4" id="KW-1185">Reference proteome</keyword>
<evidence type="ECO:0000313" key="3">
    <source>
        <dbReference type="EMBL" id="TGK17891.1"/>
    </source>
</evidence>
<dbReference type="InterPro" id="IPR006121">
    <property type="entry name" value="HMA_dom"/>
</dbReference>
<sequence length="68" mass="7336">MRELKIEGMTCGHCVSAIKSAVQSLDRNAKIEIDLKTGSAKLESGIDDISLADAIKQEGYVLTSVREV</sequence>
<proteinExistence type="predicted"/>
<dbReference type="Pfam" id="PF00403">
    <property type="entry name" value="HMA"/>
    <property type="match status" value="1"/>
</dbReference>
<keyword evidence="1" id="KW-0479">Metal-binding</keyword>
<evidence type="ECO:0000313" key="4">
    <source>
        <dbReference type="Proteomes" id="UP000297855"/>
    </source>
</evidence>
<dbReference type="CDD" id="cd00371">
    <property type="entry name" value="HMA"/>
    <property type="match status" value="1"/>
</dbReference>
<evidence type="ECO:0000259" key="2">
    <source>
        <dbReference type="PROSITE" id="PS50846"/>
    </source>
</evidence>
<accession>A0A4R9GN26</accession>
<dbReference type="AlphaFoldDB" id="A0A4R9GN26"/>
<dbReference type="EMBL" id="RQEV01000011">
    <property type="protein sequence ID" value="TGK17891.1"/>
    <property type="molecule type" value="Genomic_DNA"/>
</dbReference>
<dbReference type="PROSITE" id="PS50846">
    <property type="entry name" value="HMA_2"/>
    <property type="match status" value="1"/>
</dbReference>
<dbReference type="OrthoDB" id="9813965at2"/>
<reference evidence="3" key="1">
    <citation type="journal article" date="2019" name="PLoS Negl. Trop. Dis.">
        <title>Revisiting the worldwide diversity of Leptospira species in the environment.</title>
        <authorList>
            <person name="Vincent A.T."/>
            <person name="Schiettekatte O."/>
            <person name="Bourhy P."/>
            <person name="Veyrier F.J."/>
            <person name="Picardeau M."/>
        </authorList>
    </citation>
    <scope>NUCLEOTIDE SEQUENCE [LARGE SCALE GENOMIC DNA]</scope>
    <source>
        <strain evidence="3">SCS5</strain>
    </source>
</reference>
<protein>
    <submittedName>
        <fullName evidence="3">Copper chaperone</fullName>
    </submittedName>
</protein>
<name>A0A4R9GN26_9LEPT</name>